<protein>
    <submittedName>
        <fullName evidence="2">Uncharacterized protein</fullName>
    </submittedName>
</protein>
<organism evidence="2 3">
    <name type="scientific">Eumeta variegata</name>
    <name type="common">Bagworm moth</name>
    <name type="synonym">Eumeta japonica</name>
    <dbReference type="NCBI Taxonomy" id="151549"/>
    <lineage>
        <taxon>Eukaryota</taxon>
        <taxon>Metazoa</taxon>
        <taxon>Ecdysozoa</taxon>
        <taxon>Arthropoda</taxon>
        <taxon>Hexapoda</taxon>
        <taxon>Insecta</taxon>
        <taxon>Pterygota</taxon>
        <taxon>Neoptera</taxon>
        <taxon>Endopterygota</taxon>
        <taxon>Lepidoptera</taxon>
        <taxon>Glossata</taxon>
        <taxon>Ditrysia</taxon>
        <taxon>Tineoidea</taxon>
        <taxon>Psychidae</taxon>
        <taxon>Oiketicinae</taxon>
        <taxon>Eumeta</taxon>
    </lineage>
</organism>
<feature type="region of interest" description="Disordered" evidence="1">
    <location>
        <begin position="61"/>
        <end position="96"/>
    </location>
</feature>
<comment type="caution">
    <text evidence="2">The sequence shown here is derived from an EMBL/GenBank/DDBJ whole genome shotgun (WGS) entry which is preliminary data.</text>
</comment>
<keyword evidence="3" id="KW-1185">Reference proteome</keyword>
<sequence length="96" mass="10415">MTPQEPFVHPNQSTSGRRAPAGLPARLRQYLIDHDVVWRRLTIVTARFDARAARRLSIELHSSPGSQGADSRGAVPAHAVTCASDGRQNAATSSER</sequence>
<name>A0A4C1V0V2_EUMVA</name>
<evidence type="ECO:0000256" key="1">
    <source>
        <dbReference type="SAM" id="MobiDB-lite"/>
    </source>
</evidence>
<reference evidence="2 3" key="1">
    <citation type="journal article" date="2019" name="Commun. Biol.">
        <title>The bagworm genome reveals a unique fibroin gene that provides high tensile strength.</title>
        <authorList>
            <person name="Kono N."/>
            <person name="Nakamura H."/>
            <person name="Ohtoshi R."/>
            <person name="Tomita M."/>
            <person name="Numata K."/>
            <person name="Arakawa K."/>
        </authorList>
    </citation>
    <scope>NUCLEOTIDE SEQUENCE [LARGE SCALE GENOMIC DNA]</scope>
</reference>
<dbReference type="EMBL" id="BGZK01000255">
    <property type="protein sequence ID" value="GBP32140.1"/>
    <property type="molecule type" value="Genomic_DNA"/>
</dbReference>
<dbReference type="AlphaFoldDB" id="A0A4C1V0V2"/>
<evidence type="ECO:0000313" key="3">
    <source>
        <dbReference type="Proteomes" id="UP000299102"/>
    </source>
</evidence>
<evidence type="ECO:0000313" key="2">
    <source>
        <dbReference type="EMBL" id="GBP32140.1"/>
    </source>
</evidence>
<feature type="compositionally biased region" description="Polar residues" evidence="1">
    <location>
        <begin position="86"/>
        <end position="96"/>
    </location>
</feature>
<gene>
    <name evidence="2" type="ORF">EVAR_80907_1</name>
</gene>
<feature type="region of interest" description="Disordered" evidence="1">
    <location>
        <begin position="1"/>
        <end position="21"/>
    </location>
</feature>
<proteinExistence type="predicted"/>
<accession>A0A4C1V0V2</accession>
<dbReference type="Proteomes" id="UP000299102">
    <property type="component" value="Unassembled WGS sequence"/>
</dbReference>